<feature type="transmembrane region" description="Helical" evidence="9">
    <location>
        <begin position="9"/>
        <end position="26"/>
    </location>
</feature>
<dbReference type="PANTHER" id="PTHR43445:SF5">
    <property type="entry name" value="UDP-N-ACETYLMURAMATE--L-ALANYL-GAMMA-D-GLUTAMYL-MESO-2,6-DIAMINOHEPTANDIOATE LIGASE"/>
    <property type="match status" value="1"/>
</dbReference>
<feature type="domain" description="Mur ligase N-terminal catalytic" evidence="10">
    <location>
        <begin position="8"/>
        <end position="105"/>
    </location>
</feature>
<evidence type="ECO:0000256" key="5">
    <source>
        <dbReference type="ARBA" id="ARBA00022960"/>
    </source>
</evidence>
<evidence type="ECO:0000259" key="12">
    <source>
        <dbReference type="Pfam" id="PF08245"/>
    </source>
</evidence>
<dbReference type="InterPro" id="IPR036615">
    <property type="entry name" value="Mur_ligase_C_dom_sf"/>
</dbReference>
<feature type="domain" description="Mur ligase C-terminal" evidence="11">
    <location>
        <begin position="324"/>
        <end position="456"/>
    </location>
</feature>
<evidence type="ECO:0000256" key="2">
    <source>
        <dbReference type="ARBA" id="ARBA00022618"/>
    </source>
</evidence>
<dbReference type="InterPro" id="IPR050061">
    <property type="entry name" value="MurCDEF_pg_biosynth"/>
</dbReference>
<evidence type="ECO:0000259" key="10">
    <source>
        <dbReference type="Pfam" id="PF01225"/>
    </source>
</evidence>
<evidence type="ECO:0000256" key="7">
    <source>
        <dbReference type="ARBA" id="ARBA00023306"/>
    </source>
</evidence>
<keyword evidence="9" id="KW-0812">Transmembrane</keyword>
<dbReference type="GO" id="GO:0008360">
    <property type="term" value="P:regulation of cell shape"/>
    <property type="evidence" value="ECO:0007669"/>
    <property type="project" value="UniProtKB-KW"/>
</dbReference>
<evidence type="ECO:0000256" key="9">
    <source>
        <dbReference type="SAM" id="Phobius"/>
    </source>
</evidence>
<keyword evidence="14" id="KW-1185">Reference proteome</keyword>
<keyword evidence="4" id="KW-0067">ATP-binding</keyword>
<accession>A0LFP3</accession>
<keyword evidence="1 13" id="KW-0436">Ligase</keyword>
<evidence type="ECO:0000259" key="11">
    <source>
        <dbReference type="Pfam" id="PF02875"/>
    </source>
</evidence>
<dbReference type="HOGENOM" id="CLU_028104_0_1_7"/>
<dbReference type="SUPFAM" id="SSF51984">
    <property type="entry name" value="MurCD N-terminal domain"/>
    <property type="match status" value="1"/>
</dbReference>
<keyword evidence="9" id="KW-1133">Transmembrane helix</keyword>
<reference evidence="13 14" key="1">
    <citation type="submission" date="2006-10" db="EMBL/GenBank/DDBJ databases">
        <title>Complete sequence of Syntrophobacter fumaroxidans MPOB.</title>
        <authorList>
            <consortium name="US DOE Joint Genome Institute"/>
            <person name="Copeland A."/>
            <person name="Lucas S."/>
            <person name="Lapidus A."/>
            <person name="Barry K."/>
            <person name="Detter J.C."/>
            <person name="Glavina del Rio T."/>
            <person name="Hammon N."/>
            <person name="Israni S."/>
            <person name="Pitluck S."/>
            <person name="Goltsman E.G."/>
            <person name="Martinez M."/>
            <person name="Schmutz J."/>
            <person name="Larimer F."/>
            <person name="Land M."/>
            <person name="Hauser L."/>
            <person name="Kyrpides N."/>
            <person name="Kim E."/>
            <person name="Boone D.R."/>
            <person name="Brockman F."/>
            <person name="Culley D."/>
            <person name="Ferry J."/>
            <person name="Gunsalus R."/>
            <person name="McInerney M.J."/>
            <person name="Morrison M."/>
            <person name="Plugge C."/>
            <person name="Rohlin L."/>
            <person name="Scholten J."/>
            <person name="Sieber J."/>
            <person name="Stams A.J.M."/>
            <person name="Worm P."/>
            <person name="Henstra A.M."/>
            <person name="Richardson P."/>
        </authorList>
    </citation>
    <scope>NUCLEOTIDE SEQUENCE [LARGE SCALE GENOMIC DNA]</scope>
    <source>
        <strain evidence="14">DSM 10017 / MPOB</strain>
    </source>
</reference>
<dbReference type="AlphaFoldDB" id="A0LFP3"/>
<evidence type="ECO:0000256" key="6">
    <source>
        <dbReference type="ARBA" id="ARBA00022984"/>
    </source>
</evidence>
<dbReference type="GO" id="GO:0008763">
    <property type="term" value="F:UDP-N-acetylmuramate-L-alanine ligase activity"/>
    <property type="evidence" value="ECO:0007669"/>
    <property type="project" value="UniProtKB-EC"/>
</dbReference>
<dbReference type="GO" id="GO:0005524">
    <property type="term" value="F:ATP binding"/>
    <property type="evidence" value="ECO:0007669"/>
    <property type="project" value="UniProtKB-KW"/>
</dbReference>
<dbReference type="PANTHER" id="PTHR43445">
    <property type="entry name" value="UDP-N-ACETYLMURAMATE--L-ALANINE LIGASE-RELATED"/>
    <property type="match status" value="1"/>
</dbReference>
<sequence length="477" mass="52509" precursor="true">MRRKNSKTIYLLGIGGIAMGTLATMLTEKGFNVTGSDLNLYPPMSTHLETLGIPVCQGYDAANPEKCAPDLVIIGNAIRRTNPEAEYVLSHGLPYLSMPQAIAEFFLCAHKSMVVAGTHGKSTTSSLLSWVLSRGGLDPSVFVGAFIKNWNSSYRIGRGPFMVIEGDEYDTAFFDKGPKFLHYSPWIGIVTSVEFDHADIFTDFEAVRRAFRSFARLIQPDGHLILNADDANCLALAKESRGRVTTYGWSRTADWRIVDMIHTDGRIRFTYENPLSRGTESILTRMPGRHNVSNSMAVMAAASLAGLDRNAVQDGLLTFEGVKRRQDILGEIGGILVMDDFAHHPTAVRETIQALKDFYPRRRIFCAFEPRTNSSRRSVFQQAYTTAFDDAFCICIKHPPGMDAIPREERLDVQKLVADIAERGKECHGFASAEDLIGFLVDHCASGDLVVCMSNGSFDGLPHGLCTALAQKHAGAS</sequence>
<dbReference type="eggNOG" id="COG0773">
    <property type="taxonomic scope" value="Bacteria"/>
</dbReference>
<dbReference type="EMBL" id="CP000478">
    <property type="protein sequence ID" value="ABK16245.1"/>
    <property type="molecule type" value="Genomic_DNA"/>
</dbReference>
<dbReference type="EC" id="6.3.2.8" evidence="13"/>
<dbReference type="Gene3D" id="3.40.1190.10">
    <property type="entry name" value="Mur-like, catalytic domain"/>
    <property type="match status" value="1"/>
</dbReference>
<evidence type="ECO:0000313" key="14">
    <source>
        <dbReference type="Proteomes" id="UP000001784"/>
    </source>
</evidence>
<dbReference type="InterPro" id="IPR036565">
    <property type="entry name" value="Mur-like_cat_sf"/>
</dbReference>
<proteinExistence type="predicted"/>
<feature type="domain" description="Mur ligase central" evidence="12">
    <location>
        <begin position="115"/>
        <end position="302"/>
    </location>
</feature>
<dbReference type="GO" id="GO:0051301">
    <property type="term" value="P:cell division"/>
    <property type="evidence" value="ECO:0007669"/>
    <property type="project" value="UniProtKB-KW"/>
</dbReference>
<dbReference type="InParanoid" id="A0LFP3"/>
<keyword evidence="3" id="KW-0547">Nucleotide-binding</keyword>
<keyword evidence="2" id="KW-0132">Cell division</keyword>
<evidence type="ECO:0000256" key="4">
    <source>
        <dbReference type="ARBA" id="ARBA00022840"/>
    </source>
</evidence>
<dbReference type="InterPro" id="IPR000713">
    <property type="entry name" value="Mur_ligase_N"/>
</dbReference>
<keyword evidence="7" id="KW-0131">Cell cycle</keyword>
<evidence type="ECO:0000256" key="3">
    <source>
        <dbReference type="ARBA" id="ARBA00022741"/>
    </source>
</evidence>
<dbReference type="KEGG" id="sfu:Sfum_0546"/>
<evidence type="ECO:0000256" key="8">
    <source>
        <dbReference type="ARBA" id="ARBA00023316"/>
    </source>
</evidence>
<keyword evidence="8" id="KW-0961">Cell wall biogenesis/degradation</keyword>
<dbReference type="GO" id="GO:0071555">
    <property type="term" value="P:cell wall organization"/>
    <property type="evidence" value="ECO:0007669"/>
    <property type="project" value="UniProtKB-KW"/>
</dbReference>
<gene>
    <name evidence="13" type="ordered locus">Sfum_0546</name>
</gene>
<name>A0LFP3_SYNFM</name>
<dbReference type="InterPro" id="IPR013221">
    <property type="entry name" value="Mur_ligase_cen"/>
</dbReference>
<keyword evidence="9" id="KW-0472">Membrane</keyword>
<keyword evidence="6" id="KW-0573">Peptidoglycan synthesis</keyword>
<dbReference type="SUPFAM" id="SSF53623">
    <property type="entry name" value="MurD-like peptide ligases, catalytic domain"/>
    <property type="match status" value="1"/>
</dbReference>
<dbReference type="Gene3D" id="3.40.50.720">
    <property type="entry name" value="NAD(P)-binding Rossmann-like Domain"/>
    <property type="match status" value="1"/>
</dbReference>
<dbReference type="Pfam" id="PF02875">
    <property type="entry name" value="Mur_ligase_C"/>
    <property type="match status" value="1"/>
</dbReference>
<keyword evidence="5" id="KW-0133">Cell shape</keyword>
<dbReference type="Pfam" id="PF08245">
    <property type="entry name" value="Mur_ligase_M"/>
    <property type="match status" value="1"/>
</dbReference>
<dbReference type="Proteomes" id="UP000001784">
    <property type="component" value="Chromosome"/>
</dbReference>
<dbReference type="STRING" id="335543.Sfum_0546"/>
<dbReference type="InterPro" id="IPR004101">
    <property type="entry name" value="Mur_ligase_C"/>
</dbReference>
<organism evidence="13 14">
    <name type="scientific">Syntrophobacter fumaroxidans (strain DSM 10017 / MPOB)</name>
    <dbReference type="NCBI Taxonomy" id="335543"/>
    <lineage>
        <taxon>Bacteria</taxon>
        <taxon>Pseudomonadati</taxon>
        <taxon>Thermodesulfobacteriota</taxon>
        <taxon>Syntrophobacteria</taxon>
        <taxon>Syntrophobacterales</taxon>
        <taxon>Syntrophobacteraceae</taxon>
        <taxon>Syntrophobacter</taxon>
    </lineage>
</organism>
<evidence type="ECO:0000256" key="1">
    <source>
        <dbReference type="ARBA" id="ARBA00022598"/>
    </source>
</evidence>
<dbReference type="SUPFAM" id="SSF53244">
    <property type="entry name" value="MurD-like peptide ligases, peptide-binding domain"/>
    <property type="match status" value="1"/>
</dbReference>
<dbReference type="FunCoup" id="A0LFP3">
    <property type="interactions" value="137"/>
</dbReference>
<protein>
    <submittedName>
        <fullName evidence="13">UDP-N-acetylmuramate--L-alanine ligase</fullName>
        <ecNumber evidence="13">6.3.2.8</ecNumber>
    </submittedName>
</protein>
<dbReference type="GO" id="GO:0009252">
    <property type="term" value="P:peptidoglycan biosynthetic process"/>
    <property type="evidence" value="ECO:0007669"/>
    <property type="project" value="UniProtKB-KW"/>
</dbReference>
<dbReference type="Pfam" id="PF01225">
    <property type="entry name" value="Mur_ligase"/>
    <property type="match status" value="1"/>
</dbReference>
<dbReference type="RefSeq" id="WP_011697418.1">
    <property type="nucleotide sequence ID" value="NC_008554.1"/>
</dbReference>
<dbReference type="Gene3D" id="3.90.190.20">
    <property type="entry name" value="Mur ligase, C-terminal domain"/>
    <property type="match status" value="1"/>
</dbReference>
<evidence type="ECO:0000313" key="13">
    <source>
        <dbReference type="EMBL" id="ABK16245.1"/>
    </source>
</evidence>